<evidence type="ECO:0000256" key="11">
    <source>
        <dbReference type="SAM" id="Coils"/>
    </source>
</evidence>
<feature type="region of interest" description="Disordered" evidence="12">
    <location>
        <begin position="1"/>
        <end position="65"/>
    </location>
</feature>
<evidence type="ECO:0000313" key="16">
    <source>
        <dbReference type="Proteomes" id="UP001498771"/>
    </source>
</evidence>
<dbReference type="NCBIfam" id="TIGR00422">
    <property type="entry name" value="valS"/>
    <property type="match status" value="1"/>
</dbReference>
<comment type="catalytic activity">
    <reaction evidence="9">
        <text>tRNA(Val) + L-valine + ATP = L-valyl-tRNA(Val) + AMP + diphosphate</text>
        <dbReference type="Rhea" id="RHEA:10704"/>
        <dbReference type="Rhea" id="RHEA-COMP:9672"/>
        <dbReference type="Rhea" id="RHEA-COMP:9708"/>
        <dbReference type="ChEBI" id="CHEBI:30616"/>
        <dbReference type="ChEBI" id="CHEBI:33019"/>
        <dbReference type="ChEBI" id="CHEBI:57762"/>
        <dbReference type="ChEBI" id="CHEBI:78442"/>
        <dbReference type="ChEBI" id="CHEBI:78537"/>
        <dbReference type="ChEBI" id="CHEBI:456215"/>
        <dbReference type="EC" id="6.1.1.9"/>
    </reaction>
</comment>
<dbReference type="PRINTS" id="PR00986">
    <property type="entry name" value="TRNASYNTHVAL"/>
</dbReference>
<evidence type="ECO:0000256" key="8">
    <source>
        <dbReference type="ARBA" id="ARBA00029936"/>
    </source>
</evidence>
<comment type="caution">
    <text evidence="15">The sequence shown here is derived from an EMBL/GenBank/DDBJ whole genome shotgun (WGS) entry which is preliminary data.</text>
</comment>
<protein>
    <recommendedName>
        <fullName evidence="2">valine--tRNA ligase</fullName>
        <ecNumber evidence="2">6.1.1.9</ecNumber>
    </recommendedName>
    <alternativeName>
        <fullName evidence="8">Valyl-tRNA synthetase</fullName>
    </alternativeName>
</protein>
<dbReference type="SUPFAM" id="SSF52374">
    <property type="entry name" value="Nucleotidylyl transferase"/>
    <property type="match status" value="1"/>
</dbReference>
<dbReference type="NCBIfam" id="NF004349">
    <property type="entry name" value="PRK05729.1"/>
    <property type="match status" value="1"/>
</dbReference>
<keyword evidence="6 10" id="KW-0648">Protein biosynthesis</keyword>
<keyword evidence="3 10" id="KW-0436">Ligase</keyword>
<dbReference type="Pfam" id="PF00133">
    <property type="entry name" value="tRNA-synt_1"/>
    <property type="match status" value="1"/>
</dbReference>
<keyword evidence="16" id="KW-1185">Reference proteome</keyword>
<dbReference type="PANTHER" id="PTHR11946">
    <property type="entry name" value="VALYL-TRNA SYNTHETASES"/>
    <property type="match status" value="1"/>
</dbReference>
<dbReference type="SUPFAM" id="SSF47323">
    <property type="entry name" value="Anticodon-binding domain of a subclass of class I aminoacyl-tRNA synthetases"/>
    <property type="match status" value="1"/>
</dbReference>
<feature type="coiled-coil region" evidence="11">
    <location>
        <begin position="1020"/>
        <end position="1047"/>
    </location>
</feature>
<dbReference type="InterPro" id="IPR009080">
    <property type="entry name" value="tRNAsynth_Ia_anticodon-bd"/>
</dbReference>
<keyword evidence="11" id="KW-0175">Coiled coil</keyword>
<feature type="domain" description="Aminoacyl-tRNA synthetase class Ia" evidence="13">
    <location>
        <begin position="101"/>
        <end position="723"/>
    </location>
</feature>
<dbReference type="InterPro" id="IPR013155">
    <property type="entry name" value="M/V/L/I-tRNA-synth_anticd-bd"/>
</dbReference>
<dbReference type="InterPro" id="IPR002303">
    <property type="entry name" value="Valyl-tRNA_ligase"/>
</dbReference>
<reference evidence="15 16" key="1">
    <citation type="submission" date="2024-03" db="EMBL/GenBank/DDBJ databases">
        <title>Genome-scale model development and genomic sequencing of the oleaginous clade Lipomyces.</title>
        <authorList>
            <consortium name="Lawrence Berkeley National Laboratory"/>
            <person name="Czajka J.J."/>
            <person name="Han Y."/>
            <person name="Kim J."/>
            <person name="Mondo S.J."/>
            <person name="Hofstad B.A."/>
            <person name="Robles A."/>
            <person name="Haridas S."/>
            <person name="Riley R."/>
            <person name="LaButti K."/>
            <person name="Pangilinan J."/>
            <person name="Andreopoulos W."/>
            <person name="Lipzen A."/>
            <person name="Yan J."/>
            <person name="Wang M."/>
            <person name="Ng V."/>
            <person name="Grigoriev I.V."/>
            <person name="Spatafora J.W."/>
            <person name="Magnuson J.K."/>
            <person name="Baker S.E."/>
            <person name="Pomraning K.R."/>
        </authorList>
    </citation>
    <scope>NUCLEOTIDE SEQUENCE [LARGE SCALE GENOMIC DNA]</scope>
    <source>
        <strain evidence="15 16">Phaff 52-87</strain>
    </source>
</reference>
<evidence type="ECO:0000256" key="2">
    <source>
        <dbReference type="ARBA" id="ARBA00013169"/>
    </source>
</evidence>
<keyword evidence="5 10" id="KW-0067">ATP-binding</keyword>
<evidence type="ECO:0000256" key="7">
    <source>
        <dbReference type="ARBA" id="ARBA00023146"/>
    </source>
</evidence>
<dbReference type="InterPro" id="IPR009008">
    <property type="entry name" value="Val/Leu/Ile-tRNA-synth_edit"/>
</dbReference>
<proteinExistence type="inferred from homology"/>
<keyword evidence="4 10" id="KW-0547">Nucleotide-binding</keyword>
<organism evidence="15 16">
    <name type="scientific">Myxozyma melibiosi</name>
    <dbReference type="NCBI Taxonomy" id="54550"/>
    <lineage>
        <taxon>Eukaryota</taxon>
        <taxon>Fungi</taxon>
        <taxon>Dikarya</taxon>
        <taxon>Ascomycota</taxon>
        <taxon>Saccharomycotina</taxon>
        <taxon>Lipomycetes</taxon>
        <taxon>Lipomycetales</taxon>
        <taxon>Lipomycetaceae</taxon>
        <taxon>Myxozyma</taxon>
    </lineage>
</organism>
<dbReference type="CDD" id="cd07962">
    <property type="entry name" value="Anticodon_Ia_Val"/>
    <property type="match status" value="1"/>
</dbReference>
<evidence type="ECO:0000256" key="10">
    <source>
        <dbReference type="RuleBase" id="RU363035"/>
    </source>
</evidence>
<evidence type="ECO:0000256" key="1">
    <source>
        <dbReference type="ARBA" id="ARBA00005594"/>
    </source>
</evidence>
<dbReference type="Gene3D" id="3.40.50.620">
    <property type="entry name" value="HUPs"/>
    <property type="match status" value="2"/>
</dbReference>
<evidence type="ECO:0000256" key="6">
    <source>
        <dbReference type="ARBA" id="ARBA00022917"/>
    </source>
</evidence>
<dbReference type="InterPro" id="IPR033705">
    <property type="entry name" value="Anticodon_Ia_Val"/>
</dbReference>
<evidence type="ECO:0000256" key="12">
    <source>
        <dbReference type="SAM" id="MobiDB-lite"/>
    </source>
</evidence>
<dbReference type="Gene3D" id="1.10.730.10">
    <property type="entry name" value="Isoleucyl-tRNA Synthetase, Domain 1"/>
    <property type="match status" value="1"/>
</dbReference>
<dbReference type="Gene3D" id="3.90.740.10">
    <property type="entry name" value="Valyl/Leucyl/Isoleucyl-tRNA synthetase, editing domain"/>
    <property type="match status" value="1"/>
</dbReference>
<dbReference type="EC" id="6.1.1.9" evidence="2"/>
<evidence type="ECO:0000256" key="9">
    <source>
        <dbReference type="ARBA" id="ARBA00047552"/>
    </source>
</evidence>
<dbReference type="InterPro" id="IPR001412">
    <property type="entry name" value="aa-tRNA-synth_I_CS"/>
</dbReference>
<evidence type="ECO:0000256" key="3">
    <source>
        <dbReference type="ARBA" id="ARBA00022598"/>
    </source>
</evidence>
<keyword evidence="7 10" id="KW-0030">Aminoacyl-tRNA synthetase</keyword>
<evidence type="ECO:0000313" key="15">
    <source>
        <dbReference type="EMBL" id="KAK7204797.1"/>
    </source>
</evidence>
<evidence type="ECO:0000259" key="14">
    <source>
        <dbReference type="Pfam" id="PF08264"/>
    </source>
</evidence>
<dbReference type="RefSeq" id="XP_064767830.1">
    <property type="nucleotide sequence ID" value="XM_064912877.1"/>
</dbReference>
<comment type="similarity">
    <text evidence="1 10">Belongs to the class-I aminoacyl-tRNA synthetase family.</text>
</comment>
<dbReference type="InterPro" id="IPR002300">
    <property type="entry name" value="aa-tRNA-synth_Ia"/>
</dbReference>
<dbReference type="InterPro" id="IPR037118">
    <property type="entry name" value="Val-tRNA_synth_C_sf"/>
</dbReference>
<feature type="compositionally biased region" description="Basic and acidic residues" evidence="12">
    <location>
        <begin position="50"/>
        <end position="65"/>
    </location>
</feature>
<dbReference type="CDD" id="cd00817">
    <property type="entry name" value="ValRS_core"/>
    <property type="match status" value="1"/>
</dbReference>
<evidence type="ECO:0000259" key="13">
    <source>
        <dbReference type="Pfam" id="PF00133"/>
    </source>
</evidence>
<dbReference type="SUPFAM" id="SSF50677">
    <property type="entry name" value="ValRS/IleRS/LeuRS editing domain"/>
    <property type="match status" value="1"/>
</dbReference>
<feature type="domain" description="Methionyl/Valyl/Leucyl/Isoleucyl-tRNA synthetase anticodon-binding" evidence="14">
    <location>
        <begin position="769"/>
        <end position="916"/>
    </location>
</feature>
<dbReference type="PROSITE" id="PS00178">
    <property type="entry name" value="AA_TRNA_LIGASE_I"/>
    <property type="match status" value="1"/>
</dbReference>
<dbReference type="Gene3D" id="1.10.287.380">
    <property type="entry name" value="Valyl-tRNA synthetase, C-terminal domain"/>
    <property type="match status" value="1"/>
</dbReference>
<dbReference type="EMBL" id="JBBJBU010000007">
    <property type="protein sequence ID" value="KAK7204797.1"/>
    <property type="molecule type" value="Genomic_DNA"/>
</dbReference>
<gene>
    <name evidence="15" type="ORF">BZA70DRAFT_280030</name>
</gene>
<dbReference type="GeneID" id="90038389"/>
<name>A0ABR1F4R5_9ASCO</name>
<dbReference type="InterPro" id="IPR014729">
    <property type="entry name" value="Rossmann-like_a/b/a_fold"/>
</dbReference>
<evidence type="ECO:0000256" key="5">
    <source>
        <dbReference type="ARBA" id="ARBA00022840"/>
    </source>
</evidence>
<feature type="compositionally biased region" description="Basic and acidic residues" evidence="12">
    <location>
        <begin position="13"/>
        <end position="43"/>
    </location>
</feature>
<dbReference type="HAMAP" id="MF_02004">
    <property type="entry name" value="Val_tRNA_synth_type1"/>
    <property type="match status" value="1"/>
</dbReference>
<dbReference type="PANTHER" id="PTHR11946:SF109">
    <property type="entry name" value="VALINE--TRNA LIGASE"/>
    <property type="match status" value="1"/>
</dbReference>
<evidence type="ECO:0000256" key="4">
    <source>
        <dbReference type="ARBA" id="ARBA00022741"/>
    </source>
</evidence>
<dbReference type="Proteomes" id="UP001498771">
    <property type="component" value="Unassembled WGS sequence"/>
</dbReference>
<accession>A0ABR1F4R5</accession>
<sequence length="1049" mass="119093">MSSEAAAAAPPAEEPKQKTAKELEKERKKAEKMAKFLEKEKKKQAGKAAGKTEKAEKPAAKKEEPVAEYVELTPVGEKKILQDLDHPALKSYNPQIVESRWYEWWEKEGFFKPEFTEDGKVKPEGVFTIPAPPPNITGALHIGHALTVAIQDALVRWERMRGKTVLYLPGFDHAGISTQSVVEKMLWKKHKITRHDLGREEFVNRVWDWKNEYYVRIKNQSKRLGASYDWTREAFTMDENLSAAVRKTFIQLFEEGIIYRDNRLVNWCVAMNTTLSNLEVENKEVKGRTLLDVPGYDKPVEFGVITSFAYRVENSDEKLIVATTRPETIFGDTAIAVHPDDERYKHLHGKYVVHPFVDRRLPIVTDAEAVDMTFGTGAVKITPAHDANDYATGKRHNLEFVNIFTDDGLLNDNCGEWKGMKRFDARTAVIEKLTEAGLFVEKKDNEMAIPLCVKSGDVIEPVMKPQWWVRQRAMADAVVEALKKGDMVLEPRGFDAEFSYWMENIQDWCISRQLWWGHRAPVYFVKIEGEEQDRIEDKWWVAGNDEEEARAKAAAKFPGKEFTLEWDEDVLDTWFSAGLWPFSTLGWPNTESKDLKDFYPMSMLETGWDIMFFWVARMAMLGIKLTGSVPFREIYLHSLIRDAQGRKMSKSLGNVIDPLDVTTGLSLKDLHAKLREGNLDQREIEKAEAGQKQGFPNGIPQCGTDAMRFALCAYTTGSRDINLNILRVEGYRKFCNKIYQATKFALMRLGEGYVPPAEIKITGQESLVEKWILHKFSEAAKETSNSFEKRDFLGATTAVYNFWLYELCDVYIENSKSLILEGTAEEQLSARNTLYTCLDGALKLIHPFMPFLTEELWQRIPRREGDKTVTITKAKYPTYMAELDDAKSAAVYDLIFEVVKSARSLLTQYGILKGGKIYVQVAKAEDKASIEAQIGSISSLIKSYDSLTVLMTDESFPEGTGLSTVSKDVTVGVLLKGQVDADAEIKKAEGKLKKVVASKVSLEKTMSNKDYETKAKPDAKEANRTKLETLDAEIDSLKAMIVDFEKLRV</sequence>
<feature type="compositionally biased region" description="Low complexity" evidence="12">
    <location>
        <begin position="1"/>
        <end position="11"/>
    </location>
</feature>
<dbReference type="Pfam" id="PF08264">
    <property type="entry name" value="Anticodon_1"/>
    <property type="match status" value="1"/>
</dbReference>